<gene>
    <name evidence="2" type="ORF">HGH92_27725</name>
</gene>
<dbReference type="InterPro" id="IPR016181">
    <property type="entry name" value="Acyl_CoA_acyltransferase"/>
</dbReference>
<dbReference type="Gene3D" id="3.40.630.30">
    <property type="match status" value="1"/>
</dbReference>
<dbReference type="SUPFAM" id="SSF55729">
    <property type="entry name" value="Acyl-CoA N-acyltransferases (Nat)"/>
    <property type="match status" value="1"/>
</dbReference>
<sequence length="269" mass="30365">MKPLDPTAYSALAAALKTAPINTLFAQAVVDGKVNGKVYTNNPADPRTFYIVHPYGMSLLWGDSSHEDFHRQLKDHVANVQGVRQGEEWLQAFPDSWDAVLDNLFRDEQQQPVAHVERDTRLNFKFNADKYRQQHKQLPADAPVQIVTATRNDYEQMTGTVIPVHFWADADEFVSQSVGYSVYYDNTLASLAFAAFVNDEVLEIAIETCTPFRGKGLAYHSCAALIDYCLERGLEPIWACRGNNTGSRRLAQQLGFDISRELPYYKLLV</sequence>
<evidence type="ECO:0000259" key="1">
    <source>
        <dbReference type="PROSITE" id="PS51186"/>
    </source>
</evidence>
<reference evidence="2 3" key="1">
    <citation type="submission" date="2020-04" db="EMBL/GenBank/DDBJ databases">
        <authorList>
            <person name="Yin C."/>
        </authorList>
    </citation>
    <scope>NUCLEOTIDE SEQUENCE [LARGE SCALE GENOMIC DNA]</scope>
    <source>
        <strain evidence="2 3">Ae27</strain>
    </source>
</reference>
<organism evidence="2 3">
    <name type="scientific">Chitinophaga varians</name>
    <dbReference type="NCBI Taxonomy" id="2202339"/>
    <lineage>
        <taxon>Bacteria</taxon>
        <taxon>Pseudomonadati</taxon>
        <taxon>Bacteroidota</taxon>
        <taxon>Chitinophagia</taxon>
        <taxon>Chitinophagales</taxon>
        <taxon>Chitinophagaceae</taxon>
        <taxon>Chitinophaga</taxon>
    </lineage>
</organism>
<dbReference type="GO" id="GO:0016747">
    <property type="term" value="F:acyltransferase activity, transferring groups other than amino-acyl groups"/>
    <property type="evidence" value="ECO:0007669"/>
    <property type="project" value="InterPro"/>
</dbReference>
<dbReference type="InterPro" id="IPR000182">
    <property type="entry name" value="GNAT_dom"/>
</dbReference>
<dbReference type="PANTHER" id="PTHR31143:SF2">
    <property type="entry name" value="FR47-LIKE DOMAIN-CONTAINING PROTEIN-RELATED"/>
    <property type="match status" value="1"/>
</dbReference>
<keyword evidence="2" id="KW-0808">Transferase</keyword>
<protein>
    <submittedName>
        <fullName evidence="2">GNAT family N-acetyltransferase</fullName>
    </submittedName>
</protein>
<evidence type="ECO:0000313" key="2">
    <source>
        <dbReference type="EMBL" id="NLR68127.1"/>
    </source>
</evidence>
<comment type="caution">
    <text evidence="2">The sequence shown here is derived from an EMBL/GenBank/DDBJ whole genome shotgun (WGS) entry which is preliminary data.</text>
</comment>
<accession>A0A847S5M7</accession>
<dbReference type="PROSITE" id="PS51186">
    <property type="entry name" value="GNAT"/>
    <property type="match status" value="1"/>
</dbReference>
<evidence type="ECO:0000313" key="3">
    <source>
        <dbReference type="Proteomes" id="UP000570474"/>
    </source>
</evidence>
<keyword evidence="3" id="KW-1185">Reference proteome</keyword>
<dbReference type="Proteomes" id="UP000570474">
    <property type="component" value="Unassembled WGS sequence"/>
</dbReference>
<dbReference type="Pfam" id="PF12746">
    <property type="entry name" value="GNAT_acetyltran"/>
    <property type="match status" value="1"/>
</dbReference>
<dbReference type="RefSeq" id="WP_168874062.1">
    <property type="nucleotide sequence ID" value="NZ_JABAIA010000003.1"/>
</dbReference>
<dbReference type="InterPro" id="IPR027365">
    <property type="entry name" value="GNAT_acetyltra_YdfB-like"/>
</dbReference>
<proteinExistence type="predicted"/>
<dbReference type="AlphaFoldDB" id="A0A847S5M7"/>
<dbReference type="PANTHER" id="PTHR31143">
    <property type="match status" value="1"/>
</dbReference>
<dbReference type="EMBL" id="JABAIA010000003">
    <property type="protein sequence ID" value="NLR68127.1"/>
    <property type="molecule type" value="Genomic_DNA"/>
</dbReference>
<feature type="domain" description="N-acetyltransferase" evidence="1">
    <location>
        <begin position="144"/>
        <end position="269"/>
    </location>
</feature>
<name>A0A847S5M7_9BACT</name>